<evidence type="ECO:0000313" key="3">
    <source>
        <dbReference type="Proteomes" id="UP000087171"/>
    </source>
</evidence>
<dbReference type="GeneID" id="101499629"/>
<dbReference type="PANTHER" id="PTHR31589">
    <property type="entry name" value="PROTEIN, PUTATIVE (DUF239)-RELATED-RELATED"/>
    <property type="match status" value="1"/>
</dbReference>
<dbReference type="Pfam" id="PF03080">
    <property type="entry name" value="Neprosin"/>
    <property type="match status" value="1"/>
</dbReference>
<evidence type="ECO:0000259" key="2">
    <source>
        <dbReference type="PROSITE" id="PS52045"/>
    </source>
</evidence>
<feature type="chain" id="PRO_5010309936" evidence="1">
    <location>
        <begin position="27"/>
        <end position="416"/>
    </location>
</feature>
<feature type="domain" description="Neprosin PEP catalytic" evidence="2">
    <location>
        <begin position="159"/>
        <end position="416"/>
    </location>
</feature>
<dbReference type="Proteomes" id="UP000087171">
    <property type="component" value="Chromosome Ca7"/>
</dbReference>
<dbReference type="RefSeq" id="XP_004509630.1">
    <property type="nucleotide sequence ID" value="XM_004509573.3"/>
</dbReference>
<dbReference type="STRING" id="3827.A0A1S2YTF0"/>
<dbReference type="KEGG" id="cam:101499629"/>
<dbReference type="AlphaFoldDB" id="A0A1S2YTF0"/>
<dbReference type="PANTHER" id="PTHR31589:SF175">
    <property type="entry name" value="CARBOXYL-TERMINAL PEPTIDASE"/>
    <property type="match status" value="1"/>
</dbReference>
<accession>A0A1S2YTF0</accession>
<reference evidence="4" key="2">
    <citation type="submission" date="2025-08" db="UniProtKB">
        <authorList>
            <consortium name="RefSeq"/>
        </authorList>
    </citation>
    <scope>IDENTIFICATION</scope>
    <source>
        <tissue evidence="4">Etiolated seedlings</tissue>
    </source>
</reference>
<sequence>MDLSSPIISHLLYFLLLVSLVCPIYCSKTSSHHLVNQTFQQEEKFRKLKEKIAIHLQRINKPAVKTIHSPDGDIIDCVMFHNQPAFDHPLLKDHKPASPPKLPKGYIEDNSSDIFQLWSLSGESCPEGTIPIRRTREEDILRAGSISKFGKKLSDFRKDANSDNQVEYAIQTVTDEAIYGAKATINVWSPYIETKNEFSASKVWITSGPPDNQNRNSIEFGWQASPSLYGDNRARVTVYWTADGYKKTGCYNLLCSGFIQTNHKIALGSGISPVSTYNGIQYAITLMVWKSSEDENWWLKWGSGGLPLGYWPSSLFTYLKEYANDVQFGGAIKNIKITGSHTFTQMGSGHFAGEDYGKAAHFKNIQLVHADDALVPFRAHSTDISFPDCYNLKDGYGGDWGSYFYYGGPGRNINCP</sequence>
<reference evidence="3" key="1">
    <citation type="journal article" date="2013" name="Nat. Biotechnol.">
        <title>Draft genome sequence of chickpea (Cicer arietinum) provides a resource for trait improvement.</title>
        <authorList>
            <person name="Varshney R.K."/>
            <person name="Song C."/>
            <person name="Saxena R.K."/>
            <person name="Azam S."/>
            <person name="Yu S."/>
            <person name="Sharpe A.G."/>
            <person name="Cannon S."/>
            <person name="Baek J."/>
            <person name="Rosen B.D."/>
            <person name="Tar'an B."/>
            <person name="Millan T."/>
            <person name="Zhang X."/>
            <person name="Ramsay L.D."/>
            <person name="Iwata A."/>
            <person name="Wang Y."/>
            <person name="Nelson W."/>
            <person name="Farmer A.D."/>
            <person name="Gaur P.M."/>
            <person name="Soderlund C."/>
            <person name="Penmetsa R.V."/>
            <person name="Xu C."/>
            <person name="Bharti A.K."/>
            <person name="He W."/>
            <person name="Winter P."/>
            <person name="Zhao S."/>
            <person name="Hane J.K."/>
            <person name="Carrasquilla-Garcia N."/>
            <person name="Condie J.A."/>
            <person name="Upadhyaya H.D."/>
            <person name="Luo M.C."/>
            <person name="Thudi M."/>
            <person name="Gowda C.L."/>
            <person name="Singh N.P."/>
            <person name="Lichtenzveig J."/>
            <person name="Gali K.K."/>
            <person name="Rubio J."/>
            <person name="Nadarajan N."/>
            <person name="Dolezel J."/>
            <person name="Bansal K.C."/>
            <person name="Xu X."/>
            <person name="Edwards D."/>
            <person name="Zhang G."/>
            <person name="Kahl G."/>
            <person name="Gil J."/>
            <person name="Singh K.B."/>
            <person name="Datta S.K."/>
            <person name="Jackson S.A."/>
            <person name="Wang J."/>
            <person name="Cook D.R."/>
        </authorList>
    </citation>
    <scope>NUCLEOTIDE SEQUENCE [LARGE SCALE GENOMIC DNA]</scope>
    <source>
        <strain evidence="3">cv. CDC Frontier</strain>
    </source>
</reference>
<keyword evidence="1" id="KW-0732">Signal</keyword>
<dbReference type="InterPro" id="IPR025521">
    <property type="entry name" value="Neprosin_propep"/>
</dbReference>
<organism evidence="3 4">
    <name type="scientific">Cicer arietinum</name>
    <name type="common">Chickpea</name>
    <name type="synonym">Garbanzo</name>
    <dbReference type="NCBI Taxonomy" id="3827"/>
    <lineage>
        <taxon>Eukaryota</taxon>
        <taxon>Viridiplantae</taxon>
        <taxon>Streptophyta</taxon>
        <taxon>Embryophyta</taxon>
        <taxon>Tracheophyta</taxon>
        <taxon>Spermatophyta</taxon>
        <taxon>Magnoliopsida</taxon>
        <taxon>eudicotyledons</taxon>
        <taxon>Gunneridae</taxon>
        <taxon>Pentapetalae</taxon>
        <taxon>rosids</taxon>
        <taxon>fabids</taxon>
        <taxon>Fabales</taxon>
        <taxon>Fabaceae</taxon>
        <taxon>Papilionoideae</taxon>
        <taxon>50 kb inversion clade</taxon>
        <taxon>NPAAA clade</taxon>
        <taxon>Hologalegina</taxon>
        <taxon>IRL clade</taxon>
        <taxon>Cicereae</taxon>
        <taxon>Cicer</taxon>
    </lineage>
</organism>
<evidence type="ECO:0000313" key="4">
    <source>
        <dbReference type="RefSeq" id="XP_004509630.1"/>
    </source>
</evidence>
<dbReference type="InterPro" id="IPR053168">
    <property type="entry name" value="Glutamic_endopeptidase"/>
</dbReference>
<feature type="signal peptide" evidence="1">
    <location>
        <begin position="1"/>
        <end position="26"/>
    </location>
</feature>
<keyword evidence="3" id="KW-1185">Reference proteome</keyword>
<gene>
    <name evidence="4" type="primary">LOC101499629</name>
</gene>
<dbReference type="eggNOG" id="ENOG502QVKG">
    <property type="taxonomic scope" value="Eukaryota"/>
</dbReference>
<dbReference type="Pfam" id="PF14365">
    <property type="entry name" value="Neprosin_AP"/>
    <property type="match status" value="1"/>
</dbReference>
<protein>
    <submittedName>
        <fullName evidence="4">Uncharacterized protein LOC101499629</fullName>
    </submittedName>
</protein>
<dbReference type="Gene3D" id="3.90.1320.10">
    <property type="entry name" value="Outer-capsid protein sigma 3, large lobe"/>
    <property type="match status" value="1"/>
</dbReference>
<evidence type="ECO:0000256" key="1">
    <source>
        <dbReference type="SAM" id="SignalP"/>
    </source>
</evidence>
<name>A0A1S2YTF0_CICAR</name>
<dbReference type="InterPro" id="IPR004314">
    <property type="entry name" value="Neprosin"/>
</dbReference>
<proteinExistence type="predicted"/>
<dbReference type="PaxDb" id="3827-XP_004509630.1"/>
<dbReference type="OrthoDB" id="1858978at2759"/>
<dbReference type="PROSITE" id="PS52045">
    <property type="entry name" value="NEPROSIN_PEP_CD"/>
    <property type="match status" value="1"/>
</dbReference>